<dbReference type="OrthoDB" id="5464498at2"/>
<evidence type="ECO:0000313" key="2">
    <source>
        <dbReference type="EMBL" id="OBQ55228.1"/>
    </source>
</evidence>
<feature type="chain" id="PRO_5008600705" description="Porin domain-containing protein" evidence="1">
    <location>
        <begin position="24"/>
        <end position="405"/>
    </location>
</feature>
<dbReference type="RefSeq" id="WP_066853031.1">
    <property type="nucleotide sequence ID" value="NZ_JXMS01000005.1"/>
</dbReference>
<accession>A0A1B7XI98</accession>
<dbReference type="NCBIfam" id="NF033939">
    <property type="entry name" value="DESULF_POR1"/>
    <property type="match status" value="1"/>
</dbReference>
<evidence type="ECO:0000256" key="1">
    <source>
        <dbReference type="SAM" id="SignalP"/>
    </source>
</evidence>
<evidence type="ECO:0000313" key="3">
    <source>
        <dbReference type="Proteomes" id="UP000091979"/>
    </source>
</evidence>
<keyword evidence="1" id="KW-0732">Signal</keyword>
<dbReference type="EMBL" id="JXMS01000005">
    <property type="protein sequence ID" value="OBQ55228.1"/>
    <property type="molecule type" value="Genomic_DNA"/>
</dbReference>
<dbReference type="AlphaFoldDB" id="A0A1B7XI98"/>
<gene>
    <name evidence="2" type="ORF">SP90_04505</name>
</gene>
<dbReference type="InterPro" id="IPR059232">
    <property type="entry name" value="Porin_put"/>
</dbReference>
<protein>
    <recommendedName>
        <fullName evidence="4">Porin domain-containing protein</fullName>
    </recommendedName>
</protein>
<dbReference type="PATRIC" id="fig|1560234.3.peg.2852"/>
<organism evidence="2 3">
    <name type="scientific">Halodesulfovibrio spirochaetisodalis</name>
    <dbReference type="NCBI Taxonomy" id="1560234"/>
    <lineage>
        <taxon>Bacteria</taxon>
        <taxon>Pseudomonadati</taxon>
        <taxon>Thermodesulfobacteriota</taxon>
        <taxon>Desulfovibrionia</taxon>
        <taxon>Desulfovibrionales</taxon>
        <taxon>Desulfovibrionaceae</taxon>
        <taxon>Halodesulfovibrio</taxon>
    </lineage>
</organism>
<name>A0A1B7XI98_9BACT</name>
<dbReference type="Proteomes" id="UP000091979">
    <property type="component" value="Unassembled WGS sequence"/>
</dbReference>
<reference evidence="2 3" key="1">
    <citation type="submission" date="2015-01" db="EMBL/GenBank/DDBJ databases">
        <title>Desulfovibrio sp. JC271 draft genome sequence.</title>
        <authorList>
            <person name="Shivani Y."/>
            <person name="Subhash Y."/>
            <person name="Sasikala C."/>
            <person name="Ramana C.V."/>
        </authorList>
    </citation>
    <scope>NUCLEOTIDE SEQUENCE [LARGE SCALE GENOMIC DNA]</scope>
    <source>
        <strain evidence="2 3">JC271</strain>
    </source>
</reference>
<evidence type="ECO:0008006" key="4">
    <source>
        <dbReference type="Google" id="ProtNLM"/>
    </source>
</evidence>
<sequence>MKRIIVLALAACMVLGAAFGASAAEFKATGYLYTGYDYQSIDAGKKTNDFSQRFRSQIDIVASESLSGTVFFEIDQTWGKQNGKVGGGSGGGLGADGVNIETKRAYMTFMLPSTVVKVRSGIQGLSLPGAVMGSPVLGNDVAGIVASAPVGNVNVTGFFARPYKGTTSKSTTDLFGGILSADLGVVSVSPYFMFANNGKQSPVANGKETQWYGIAVEAAPVENLTLAFDGVYGKSTSLDAGYFLAGKAAYATDFAVPAFVAWYGSGNDSDGEGIMPFAGGDNNLNAAPTTLVGYGAAATSTDATFGSAIGKWGVSLQASEITFIENVTHTVRATYLRGTNDSSKDIESWGDDDSAYEFDFVTVYAAYPNLDFIFDLAYAGTDFDKGTAKDVDNVFKAAVGAKYNF</sequence>
<dbReference type="STRING" id="1560234.SP90_04505"/>
<comment type="caution">
    <text evidence="2">The sequence shown here is derived from an EMBL/GenBank/DDBJ whole genome shotgun (WGS) entry which is preliminary data.</text>
</comment>
<keyword evidence="3" id="KW-1185">Reference proteome</keyword>
<feature type="signal peptide" evidence="1">
    <location>
        <begin position="1"/>
        <end position="23"/>
    </location>
</feature>
<proteinExistence type="predicted"/>